<evidence type="ECO:0008006" key="13">
    <source>
        <dbReference type="Google" id="ProtNLM"/>
    </source>
</evidence>
<dbReference type="GO" id="GO:0005506">
    <property type="term" value="F:iron ion binding"/>
    <property type="evidence" value="ECO:0007669"/>
    <property type="project" value="InterPro"/>
</dbReference>
<keyword evidence="10" id="KW-1133">Transmembrane helix</keyword>
<evidence type="ECO:0000313" key="12">
    <source>
        <dbReference type="Proteomes" id="UP000813462"/>
    </source>
</evidence>
<dbReference type="SUPFAM" id="SSF48264">
    <property type="entry name" value="Cytochrome P450"/>
    <property type="match status" value="1"/>
</dbReference>
<evidence type="ECO:0000256" key="6">
    <source>
        <dbReference type="ARBA" id="ARBA00023033"/>
    </source>
</evidence>
<dbReference type="Gene3D" id="1.10.630.10">
    <property type="entry name" value="Cytochrome P450"/>
    <property type="match status" value="1"/>
</dbReference>
<evidence type="ECO:0000256" key="8">
    <source>
        <dbReference type="RuleBase" id="RU000461"/>
    </source>
</evidence>
<evidence type="ECO:0000256" key="1">
    <source>
        <dbReference type="ARBA" id="ARBA00010617"/>
    </source>
</evidence>
<feature type="coiled-coil region" evidence="9">
    <location>
        <begin position="253"/>
        <end position="284"/>
    </location>
</feature>
<dbReference type="GO" id="GO:0016705">
    <property type="term" value="F:oxidoreductase activity, acting on paired donors, with incorporation or reduction of molecular oxygen"/>
    <property type="evidence" value="ECO:0007669"/>
    <property type="project" value="InterPro"/>
</dbReference>
<dbReference type="GO" id="GO:0004497">
    <property type="term" value="F:monooxygenase activity"/>
    <property type="evidence" value="ECO:0007669"/>
    <property type="project" value="UniProtKB-KW"/>
</dbReference>
<keyword evidence="4 8" id="KW-0560">Oxidoreductase</keyword>
<keyword evidence="10" id="KW-0472">Membrane</keyword>
<feature type="transmembrane region" description="Helical" evidence="10">
    <location>
        <begin position="6"/>
        <end position="25"/>
    </location>
</feature>
<dbReference type="CDD" id="cd20654">
    <property type="entry name" value="CYP82"/>
    <property type="match status" value="1"/>
</dbReference>
<evidence type="ECO:0000256" key="10">
    <source>
        <dbReference type="SAM" id="Phobius"/>
    </source>
</evidence>
<dbReference type="PRINTS" id="PR00463">
    <property type="entry name" value="EP450I"/>
</dbReference>
<dbReference type="PRINTS" id="PR00385">
    <property type="entry name" value="P450"/>
</dbReference>
<gene>
    <name evidence="11" type="ORF">FEM48_Zijuj06G0074000</name>
</gene>
<evidence type="ECO:0000256" key="4">
    <source>
        <dbReference type="ARBA" id="ARBA00023002"/>
    </source>
</evidence>
<name>A0A978V7Y4_ZIZJJ</name>
<feature type="binding site" description="axial binding residue" evidence="7">
    <location>
        <position position="469"/>
    </location>
    <ligand>
        <name>heme</name>
        <dbReference type="ChEBI" id="CHEBI:30413"/>
    </ligand>
    <ligandPart>
        <name>Fe</name>
        <dbReference type="ChEBI" id="CHEBI:18248"/>
    </ligandPart>
</feature>
<keyword evidence="10" id="KW-0812">Transmembrane</keyword>
<dbReference type="InterPro" id="IPR002401">
    <property type="entry name" value="Cyt_P450_E_grp-I"/>
</dbReference>
<evidence type="ECO:0000256" key="5">
    <source>
        <dbReference type="ARBA" id="ARBA00023004"/>
    </source>
</evidence>
<dbReference type="SMR" id="A0A978V7Y4"/>
<evidence type="ECO:0000256" key="9">
    <source>
        <dbReference type="SAM" id="Coils"/>
    </source>
</evidence>
<dbReference type="Proteomes" id="UP000813462">
    <property type="component" value="Unassembled WGS sequence"/>
</dbReference>
<dbReference type="InterPro" id="IPR017972">
    <property type="entry name" value="Cyt_P450_CS"/>
</dbReference>
<dbReference type="Pfam" id="PF00067">
    <property type="entry name" value="p450"/>
    <property type="match status" value="1"/>
</dbReference>
<dbReference type="EMBL" id="JAEACU010000006">
    <property type="protein sequence ID" value="KAH7524019.1"/>
    <property type="molecule type" value="Genomic_DNA"/>
</dbReference>
<dbReference type="AlphaFoldDB" id="A0A978V7Y4"/>
<sequence length="530" mass="59489">MDHFLIPFTSTIGFCALLLISYTLLRSRRVTNCKGKIPPEARGAWPIIGHLPMLGGSKPPHITLAAMAEKNGPVFTVRLGVHRALVVSSPETAKECFTINDVEVSSRPKLIAVKHFGYNHAMFNFAPYGNYWREIRKIVTVHLLSSRRIELLNHVRVSEIGIYLKQLYVHWTEKKNESNQVLVEMKQWFGDLTLSVIARMVAGKRFFVGGDHVGDEKEIKESRQVQNAMREFFHLVGLFLPGDAVPYLGWLDLGGYEKAMKKTAKQLDEALEKWLQEHKRKRERGGGEVVKEEQDFMDVMLSVLPASGLAGYDADIINKTTTATMIAGGSDTTTVTIIWALSLLLNNRHALKKAKDELDAIVGHERFVKESDLNQLVYLQATIKETLRLYPAAPLAGPRIFTEDCIIGGFHVPKGTRLITNLWKIHTDSEIWEDPLEFKPERFLTTHKDIDFSGQNFEYMPFGSGRRACPGSSFGLQMVSLSLASFLHAFEISTPLDAPVDMTESSGMTNLKATPLDVLVKPRLPAKLYA</sequence>
<dbReference type="InterPro" id="IPR036396">
    <property type="entry name" value="Cyt_P450_sf"/>
</dbReference>
<protein>
    <recommendedName>
        <fullName evidence="13">Cytochrome P450 CYP82D47-like</fullName>
    </recommendedName>
</protein>
<organism evidence="11 12">
    <name type="scientific">Ziziphus jujuba var. spinosa</name>
    <dbReference type="NCBI Taxonomy" id="714518"/>
    <lineage>
        <taxon>Eukaryota</taxon>
        <taxon>Viridiplantae</taxon>
        <taxon>Streptophyta</taxon>
        <taxon>Embryophyta</taxon>
        <taxon>Tracheophyta</taxon>
        <taxon>Spermatophyta</taxon>
        <taxon>Magnoliopsida</taxon>
        <taxon>eudicotyledons</taxon>
        <taxon>Gunneridae</taxon>
        <taxon>Pentapetalae</taxon>
        <taxon>rosids</taxon>
        <taxon>fabids</taxon>
        <taxon>Rosales</taxon>
        <taxon>Rhamnaceae</taxon>
        <taxon>Paliureae</taxon>
        <taxon>Ziziphus</taxon>
    </lineage>
</organism>
<accession>A0A978V7Y4</accession>
<dbReference type="PROSITE" id="PS00086">
    <property type="entry name" value="CYTOCHROME_P450"/>
    <property type="match status" value="1"/>
</dbReference>
<keyword evidence="9" id="KW-0175">Coiled coil</keyword>
<evidence type="ECO:0000313" key="11">
    <source>
        <dbReference type="EMBL" id="KAH7524019.1"/>
    </source>
</evidence>
<evidence type="ECO:0000256" key="3">
    <source>
        <dbReference type="ARBA" id="ARBA00022723"/>
    </source>
</evidence>
<dbReference type="GO" id="GO:0020037">
    <property type="term" value="F:heme binding"/>
    <property type="evidence" value="ECO:0007669"/>
    <property type="project" value="InterPro"/>
</dbReference>
<evidence type="ECO:0000256" key="7">
    <source>
        <dbReference type="PIRSR" id="PIRSR602401-1"/>
    </source>
</evidence>
<reference evidence="11" key="1">
    <citation type="journal article" date="2021" name="Front. Plant Sci.">
        <title>Chromosome-Scale Genome Assembly for Chinese Sour Jujube and Insights Into Its Genome Evolution and Domestication Signature.</title>
        <authorList>
            <person name="Shen L.-Y."/>
            <person name="Luo H."/>
            <person name="Wang X.-L."/>
            <person name="Wang X.-M."/>
            <person name="Qiu X.-J."/>
            <person name="Liu H."/>
            <person name="Zhou S.-S."/>
            <person name="Jia K.-H."/>
            <person name="Nie S."/>
            <person name="Bao Y.-T."/>
            <person name="Zhang R.-G."/>
            <person name="Yun Q.-Z."/>
            <person name="Chai Y.-H."/>
            <person name="Lu J.-Y."/>
            <person name="Li Y."/>
            <person name="Zhao S.-W."/>
            <person name="Mao J.-F."/>
            <person name="Jia S.-G."/>
            <person name="Mao Y.-M."/>
        </authorList>
    </citation>
    <scope>NUCLEOTIDE SEQUENCE</scope>
    <source>
        <strain evidence="11">AT0</strain>
        <tissue evidence="11">Leaf</tissue>
    </source>
</reference>
<comment type="similarity">
    <text evidence="1 8">Belongs to the cytochrome P450 family.</text>
</comment>
<dbReference type="PANTHER" id="PTHR47947:SF49">
    <property type="entry name" value="CYTOCHROME P450 FAMILY PROTEIN"/>
    <property type="match status" value="1"/>
</dbReference>
<keyword evidence="3 7" id="KW-0479">Metal-binding</keyword>
<dbReference type="PANTHER" id="PTHR47947">
    <property type="entry name" value="CYTOCHROME P450 82C3-RELATED"/>
    <property type="match status" value="1"/>
</dbReference>
<comment type="cofactor">
    <cofactor evidence="7">
        <name>heme</name>
        <dbReference type="ChEBI" id="CHEBI:30413"/>
    </cofactor>
</comment>
<dbReference type="FunFam" id="1.10.630.10:FF:000026">
    <property type="entry name" value="Cytochrome P450 82C4"/>
    <property type="match status" value="1"/>
</dbReference>
<proteinExistence type="inferred from homology"/>
<keyword evidence="5 7" id="KW-0408">Iron</keyword>
<keyword evidence="6 8" id="KW-0503">Monooxygenase</keyword>
<dbReference type="InterPro" id="IPR050651">
    <property type="entry name" value="Plant_Cytochrome_P450_Monoox"/>
</dbReference>
<evidence type="ECO:0000256" key="2">
    <source>
        <dbReference type="ARBA" id="ARBA00022617"/>
    </source>
</evidence>
<keyword evidence="2 7" id="KW-0349">Heme</keyword>
<dbReference type="InterPro" id="IPR001128">
    <property type="entry name" value="Cyt_P450"/>
</dbReference>
<dbReference type="OrthoDB" id="2789670at2759"/>
<comment type="caution">
    <text evidence="11">The sequence shown here is derived from an EMBL/GenBank/DDBJ whole genome shotgun (WGS) entry which is preliminary data.</text>
</comment>